<dbReference type="SUPFAM" id="SSF47413">
    <property type="entry name" value="lambda repressor-like DNA-binding domains"/>
    <property type="match status" value="1"/>
</dbReference>
<proteinExistence type="predicted"/>
<dbReference type="Proteomes" id="UP000245905">
    <property type="component" value="Unassembled WGS sequence"/>
</dbReference>
<dbReference type="InterPro" id="IPR010982">
    <property type="entry name" value="Lambda_DNA-bd_dom_sf"/>
</dbReference>
<comment type="caution">
    <text evidence="1">The sequence shown here is derived from an EMBL/GenBank/DDBJ whole genome shotgun (WGS) entry which is preliminary data.</text>
</comment>
<reference evidence="1 2" key="1">
    <citation type="submission" date="2014-09" db="EMBL/GenBank/DDBJ databases">
        <title>Butyrate-producing bacteria isolated from human gut.</title>
        <authorList>
            <person name="Zhang Q."/>
            <person name="Zhao L."/>
        </authorList>
    </citation>
    <scope>NUCLEOTIDE SEQUENCE [LARGE SCALE GENOMIC DNA]</scope>
    <source>
        <strain evidence="1 2">R22</strain>
    </source>
</reference>
<protein>
    <submittedName>
        <fullName evidence="1">Uncharacterized protein</fullName>
    </submittedName>
</protein>
<gene>
    <name evidence="1" type="ORF">LD38_00045</name>
</gene>
<accession>A0A2U2EKM2</accession>
<dbReference type="RefSeq" id="WP_306742391.1">
    <property type="nucleotide sequence ID" value="NZ_JRFS01000001.1"/>
</dbReference>
<dbReference type="GO" id="GO:0003677">
    <property type="term" value="F:DNA binding"/>
    <property type="evidence" value="ECO:0007669"/>
    <property type="project" value="InterPro"/>
</dbReference>
<organism evidence="1 2">
    <name type="scientific">Agathobacter rectalis</name>
    <dbReference type="NCBI Taxonomy" id="39491"/>
    <lineage>
        <taxon>Bacteria</taxon>
        <taxon>Bacillati</taxon>
        <taxon>Bacillota</taxon>
        <taxon>Clostridia</taxon>
        <taxon>Lachnospirales</taxon>
        <taxon>Lachnospiraceae</taxon>
        <taxon>Agathobacter</taxon>
    </lineage>
</organism>
<dbReference type="EMBL" id="JRFS01000001">
    <property type="protein sequence ID" value="PWE85056.1"/>
    <property type="molecule type" value="Genomic_DNA"/>
</dbReference>
<dbReference type="AlphaFoldDB" id="A0A2U2EKM2"/>
<sequence length="70" mass="7871">MANVELLRQTMKDSGMTVSAIAEKSGICRETLYNRMNSGDFYASEIVSLTRVLGLSKKERDDIFLPKKVN</sequence>
<name>A0A2U2EKM2_9FIRM</name>
<evidence type="ECO:0000313" key="1">
    <source>
        <dbReference type="EMBL" id="PWE85056.1"/>
    </source>
</evidence>
<evidence type="ECO:0000313" key="2">
    <source>
        <dbReference type="Proteomes" id="UP000245905"/>
    </source>
</evidence>